<organism evidence="2 3">
    <name type="scientific">Apatococcus fuscideae</name>
    <dbReference type="NCBI Taxonomy" id="2026836"/>
    <lineage>
        <taxon>Eukaryota</taxon>
        <taxon>Viridiplantae</taxon>
        <taxon>Chlorophyta</taxon>
        <taxon>core chlorophytes</taxon>
        <taxon>Trebouxiophyceae</taxon>
        <taxon>Chlorellales</taxon>
        <taxon>Chlorellaceae</taxon>
        <taxon>Apatococcus</taxon>
    </lineage>
</organism>
<feature type="non-terminal residue" evidence="2">
    <location>
        <position position="1"/>
    </location>
</feature>
<feature type="region of interest" description="Disordered" evidence="1">
    <location>
        <begin position="71"/>
        <end position="99"/>
    </location>
</feature>
<evidence type="ECO:0000313" key="3">
    <source>
        <dbReference type="Proteomes" id="UP001485043"/>
    </source>
</evidence>
<reference evidence="2 3" key="1">
    <citation type="journal article" date="2024" name="Nat. Commun.">
        <title>Phylogenomics reveals the evolutionary origins of lichenization in chlorophyte algae.</title>
        <authorList>
            <person name="Puginier C."/>
            <person name="Libourel C."/>
            <person name="Otte J."/>
            <person name="Skaloud P."/>
            <person name="Haon M."/>
            <person name="Grisel S."/>
            <person name="Petersen M."/>
            <person name="Berrin J.G."/>
            <person name="Delaux P.M."/>
            <person name="Dal Grande F."/>
            <person name="Keller J."/>
        </authorList>
    </citation>
    <scope>NUCLEOTIDE SEQUENCE [LARGE SCALE GENOMIC DNA]</scope>
    <source>
        <strain evidence="2 3">SAG 2523</strain>
    </source>
</reference>
<protein>
    <submittedName>
        <fullName evidence="2">Uncharacterized protein</fullName>
    </submittedName>
</protein>
<dbReference type="AlphaFoldDB" id="A0AAW1SL97"/>
<sequence length="99" mass="11099">PGCPPIVKQCFRPTYREDIDIDCAVYDRAEHYIKALLGSAFPCRDLSVVTAKLNRMKMDLPSCADADISISLEDQPANQPPDSQPACLNNDTFQQPMRR</sequence>
<evidence type="ECO:0000256" key="1">
    <source>
        <dbReference type="SAM" id="MobiDB-lite"/>
    </source>
</evidence>
<gene>
    <name evidence="2" type="ORF">WJX84_004024</name>
</gene>
<dbReference type="EMBL" id="JALJOV010001399">
    <property type="protein sequence ID" value="KAK9848479.1"/>
    <property type="molecule type" value="Genomic_DNA"/>
</dbReference>
<accession>A0AAW1SL97</accession>
<evidence type="ECO:0000313" key="2">
    <source>
        <dbReference type="EMBL" id="KAK9848479.1"/>
    </source>
</evidence>
<dbReference type="Proteomes" id="UP001485043">
    <property type="component" value="Unassembled WGS sequence"/>
</dbReference>
<proteinExistence type="predicted"/>
<keyword evidence="3" id="KW-1185">Reference proteome</keyword>
<name>A0AAW1SL97_9CHLO</name>
<feature type="compositionally biased region" description="Polar residues" evidence="1">
    <location>
        <begin position="84"/>
        <end position="99"/>
    </location>
</feature>
<comment type="caution">
    <text evidence="2">The sequence shown here is derived from an EMBL/GenBank/DDBJ whole genome shotgun (WGS) entry which is preliminary data.</text>
</comment>